<reference evidence="1" key="1">
    <citation type="submission" date="2020-11" db="EMBL/GenBank/DDBJ databases">
        <authorList>
            <person name="Tran Van P."/>
        </authorList>
    </citation>
    <scope>NUCLEOTIDE SEQUENCE</scope>
</reference>
<sequence>MFPTFGVQDLGHLQAAFYVSGTRTYENICSDVPLLLKSDTLARKEFKFEIFFYYNGNDIEFDMPALDHSATEAVLKKLSTLIMG</sequence>
<accession>A0A7R9ISR9</accession>
<gene>
    <name evidence="1" type="ORF">TTEB3V08_LOCUS11766</name>
</gene>
<protein>
    <submittedName>
        <fullName evidence="1">Uncharacterized protein</fullName>
    </submittedName>
</protein>
<dbReference type="EMBL" id="OE009597">
    <property type="protein sequence ID" value="CAD7463886.1"/>
    <property type="molecule type" value="Genomic_DNA"/>
</dbReference>
<proteinExistence type="predicted"/>
<dbReference type="AlphaFoldDB" id="A0A7R9ISR9"/>
<name>A0A7R9ISR9_9NEOP</name>
<evidence type="ECO:0000313" key="1">
    <source>
        <dbReference type="EMBL" id="CAD7463886.1"/>
    </source>
</evidence>
<organism evidence="1">
    <name type="scientific">Timema tahoe</name>
    <dbReference type="NCBI Taxonomy" id="61484"/>
    <lineage>
        <taxon>Eukaryota</taxon>
        <taxon>Metazoa</taxon>
        <taxon>Ecdysozoa</taxon>
        <taxon>Arthropoda</taxon>
        <taxon>Hexapoda</taxon>
        <taxon>Insecta</taxon>
        <taxon>Pterygota</taxon>
        <taxon>Neoptera</taxon>
        <taxon>Polyneoptera</taxon>
        <taxon>Phasmatodea</taxon>
        <taxon>Timematodea</taxon>
        <taxon>Timematoidea</taxon>
        <taxon>Timematidae</taxon>
        <taxon>Timema</taxon>
    </lineage>
</organism>